<dbReference type="Proteomes" id="UP000503640">
    <property type="component" value="Unassembled WGS sequence"/>
</dbReference>
<dbReference type="EMBL" id="BJTG01000002">
    <property type="protein sequence ID" value="GEJ55959.1"/>
    <property type="molecule type" value="Genomic_DNA"/>
</dbReference>
<protein>
    <recommendedName>
        <fullName evidence="4">Transmembrane protein</fullName>
    </recommendedName>
</protein>
<keyword evidence="1" id="KW-0812">Transmembrane</keyword>
<keyword evidence="1" id="KW-0472">Membrane</keyword>
<proteinExistence type="predicted"/>
<feature type="transmembrane region" description="Helical" evidence="1">
    <location>
        <begin position="63"/>
        <end position="86"/>
    </location>
</feature>
<evidence type="ECO:0000256" key="1">
    <source>
        <dbReference type="SAM" id="Phobius"/>
    </source>
</evidence>
<evidence type="ECO:0008006" key="4">
    <source>
        <dbReference type="Google" id="ProtNLM"/>
    </source>
</evidence>
<evidence type="ECO:0000313" key="3">
    <source>
        <dbReference type="Proteomes" id="UP000503640"/>
    </source>
</evidence>
<feature type="transmembrane region" description="Helical" evidence="1">
    <location>
        <begin position="12"/>
        <end position="35"/>
    </location>
</feature>
<dbReference type="AlphaFoldDB" id="A0A7I9VI76"/>
<keyword evidence="1" id="KW-1133">Transmembrane helix</keyword>
<sequence>MNDVREQIRLLSIFHYVLAGLTALFSLIPTLHVVMGVSMLRGQFGIVPGQIGAHRGPPPEFGWLFIGMGAFMLLAGLSLAVLLLIAGNSLRAHRRRTYCIVVAAVSCVFFPFGTVLGVFTILTLSKPEAKTLFAPPPPLATGQTT</sequence>
<keyword evidence="3" id="KW-1185">Reference proteome</keyword>
<comment type="caution">
    <text evidence="2">The sequence shown here is derived from an EMBL/GenBank/DDBJ whole genome shotgun (WGS) entry which is preliminary data.</text>
</comment>
<name>A0A7I9VI76_9BACT</name>
<evidence type="ECO:0000313" key="2">
    <source>
        <dbReference type="EMBL" id="GEJ55959.1"/>
    </source>
</evidence>
<feature type="transmembrane region" description="Helical" evidence="1">
    <location>
        <begin position="98"/>
        <end position="122"/>
    </location>
</feature>
<organism evidence="2 3">
    <name type="scientific">Anaeromyxobacter diazotrophicus</name>
    <dbReference type="NCBI Taxonomy" id="2590199"/>
    <lineage>
        <taxon>Bacteria</taxon>
        <taxon>Pseudomonadati</taxon>
        <taxon>Myxococcota</taxon>
        <taxon>Myxococcia</taxon>
        <taxon>Myxococcales</taxon>
        <taxon>Cystobacterineae</taxon>
        <taxon>Anaeromyxobacteraceae</taxon>
        <taxon>Anaeromyxobacter</taxon>
    </lineage>
</organism>
<reference evidence="3" key="1">
    <citation type="journal article" date="2020" name="Appl. Environ. Microbiol.">
        <title>Diazotrophic Anaeromyxobacter Isolates from Soils.</title>
        <authorList>
            <person name="Masuda Y."/>
            <person name="Yamanaka H."/>
            <person name="Xu Z.X."/>
            <person name="Shiratori Y."/>
            <person name="Aono T."/>
            <person name="Amachi S."/>
            <person name="Senoo K."/>
            <person name="Itoh H."/>
        </authorList>
    </citation>
    <scope>NUCLEOTIDE SEQUENCE [LARGE SCALE GENOMIC DNA]</scope>
    <source>
        <strain evidence="3">R267</strain>
    </source>
</reference>
<dbReference type="RefSeq" id="WP_176063021.1">
    <property type="nucleotide sequence ID" value="NZ_BJTG01000002.1"/>
</dbReference>
<accession>A0A7I9VI76</accession>
<gene>
    <name evidence="2" type="ORF">AMYX_07000</name>
</gene>